<dbReference type="AlphaFoldDB" id="A0A2K9J0H2"/>
<dbReference type="KEGG" id="vpn:A21D_02121"/>
<accession>A0A2K9J0H2</accession>
<proteinExistence type="predicted"/>
<dbReference type="InterPro" id="IPR013514">
    <property type="entry name" value="DUF3199_YqbG"/>
</dbReference>
<evidence type="ECO:0000313" key="2">
    <source>
        <dbReference type="Proteomes" id="UP000234237"/>
    </source>
</evidence>
<dbReference type="Gene3D" id="1.10.3230.10">
    <property type="entry name" value="YqbG-like"/>
    <property type="match status" value="1"/>
</dbReference>
<gene>
    <name evidence="1" type="ORF">A21D_02121</name>
</gene>
<dbReference type="Pfam" id="PF11436">
    <property type="entry name" value="DUF3199"/>
    <property type="match status" value="1"/>
</dbReference>
<name>A0A2K9J0H2_9BACI</name>
<dbReference type="SUPFAM" id="SSF116915">
    <property type="entry name" value="Hypothetical protein YqbG"/>
    <property type="match status" value="1"/>
</dbReference>
<sequence length="126" mass="14156">MSITPEDVKNYSTFESVKNRPETQLKMDILEAVTYVNSKIEKPLKEYEKLPDELEIALLKVAQFYALVNGDESIVKGYKSEKIGDYSYTLSDGSSLSMPDVSGLLNAFMSADEKKTNGVFLRMRGI</sequence>
<dbReference type="Proteomes" id="UP000234237">
    <property type="component" value="Chromosome"/>
</dbReference>
<reference evidence="2" key="1">
    <citation type="submission" date="2016-11" db="EMBL/GenBank/DDBJ databases">
        <title>Complete genome sequence of Virgibacillus pantothenticus 21D, a halophilic bacterium isolated from the deep hypersaline anoxic basin Discovery in the Mediterranean Sea.</title>
        <authorList>
            <person name="Zeaiter Z."/>
            <person name="Booth J.M."/>
            <person name="Prosdocimi E.M."/>
            <person name="Mapelli F."/>
            <person name="Fusi M."/>
            <person name="Daffonchio D."/>
            <person name="Borin S."/>
            <person name="Crotti E."/>
        </authorList>
    </citation>
    <scope>NUCLEOTIDE SEQUENCE [LARGE SCALE GENOMIC DNA]</scope>
    <source>
        <strain evidence="2">21D</strain>
    </source>
</reference>
<dbReference type="EMBL" id="CP018622">
    <property type="protein sequence ID" value="AUJ25185.1"/>
    <property type="molecule type" value="Genomic_DNA"/>
</dbReference>
<dbReference type="RefSeq" id="WP_101933413.1">
    <property type="nucleotide sequence ID" value="NZ_CP018622.1"/>
</dbReference>
<dbReference type="CDD" id="cd08053">
    <property type="entry name" value="Yqbg"/>
    <property type="match status" value="1"/>
</dbReference>
<evidence type="ECO:0008006" key="3">
    <source>
        <dbReference type="Google" id="ProtNLM"/>
    </source>
</evidence>
<protein>
    <recommendedName>
        <fullName evidence="3">DUF3199 domain-containing protein</fullName>
    </recommendedName>
</protein>
<dbReference type="InterPro" id="IPR036558">
    <property type="entry name" value="YqbG-like_sf"/>
</dbReference>
<evidence type="ECO:0000313" key="1">
    <source>
        <dbReference type="EMBL" id="AUJ25185.1"/>
    </source>
</evidence>
<organism evidence="1 2">
    <name type="scientific">Virgibacillus dokdonensis</name>
    <dbReference type="NCBI Taxonomy" id="302167"/>
    <lineage>
        <taxon>Bacteria</taxon>
        <taxon>Bacillati</taxon>
        <taxon>Bacillota</taxon>
        <taxon>Bacilli</taxon>
        <taxon>Bacillales</taxon>
        <taxon>Bacillaceae</taxon>
        <taxon>Virgibacillus</taxon>
    </lineage>
</organism>